<sequence length="60" mass="6718">MEISKSPGCLSLAIGQMYNWRTIESGRPIAPKSLAEEFYKFPIFEPIASQSLKVGERKGE</sequence>
<proteinExistence type="predicted"/>
<keyword evidence="2" id="KW-1185">Reference proteome</keyword>
<evidence type="ECO:0000313" key="2">
    <source>
        <dbReference type="Proteomes" id="UP000632339"/>
    </source>
</evidence>
<protein>
    <submittedName>
        <fullName evidence="1">Uncharacterized protein</fullName>
    </submittedName>
</protein>
<name>A0ABQ2IM38_9BACT</name>
<reference evidence="2" key="1">
    <citation type="journal article" date="2019" name="Int. J. Syst. Evol. Microbiol.">
        <title>The Global Catalogue of Microorganisms (GCM) 10K type strain sequencing project: providing services to taxonomists for standard genome sequencing and annotation.</title>
        <authorList>
            <consortium name="The Broad Institute Genomics Platform"/>
            <consortium name="The Broad Institute Genome Sequencing Center for Infectious Disease"/>
            <person name="Wu L."/>
            <person name="Ma J."/>
        </authorList>
    </citation>
    <scope>NUCLEOTIDE SEQUENCE [LARGE SCALE GENOMIC DNA]</scope>
    <source>
        <strain evidence="2">CGMCC 1.6375</strain>
    </source>
</reference>
<organism evidence="1 2">
    <name type="scientific">Dyadobacter beijingensis</name>
    <dbReference type="NCBI Taxonomy" id="365489"/>
    <lineage>
        <taxon>Bacteria</taxon>
        <taxon>Pseudomonadati</taxon>
        <taxon>Bacteroidota</taxon>
        <taxon>Cytophagia</taxon>
        <taxon>Cytophagales</taxon>
        <taxon>Spirosomataceae</taxon>
        <taxon>Dyadobacter</taxon>
    </lineage>
</organism>
<comment type="caution">
    <text evidence="1">The sequence shown here is derived from an EMBL/GenBank/DDBJ whole genome shotgun (WGS) entry which is preliminary data.</text>
</comment>
<dbReference type="EMBL" id="BMLI01000004">
    <property type="protein sequence ID" value="GGN14209.1"/>
    <property type="molecule type" value="Genomic_DNA"/>
</dbReference>
<gene>
    <name evidence="1" type="ORF">GCM10010967_58060</name>
</gene>
<dbReference type="Proteomes" id="UP000632339">
    <property type="component" value="Unassembled WGS sequence"/>
</dbReference>
<evidence type="ECO:0000313" key="1">
    <source>
        <dbReference type="EMBL" id="GGN14209.1"/>
    </source>
</evidence>
<accession>A0ABQ2IM38</accession>